<dbReference type="AlphaFoldDB" id="A0A6A6H3Y5"/>
<organism evidence="3 4">
    <name type="scientific">Viridothelium virens</name>
    <name type="common">Speckled blister lichen</name>
    <name type="synonym">Trypethelium virens</name>
    <dbReference type="NCBI Taxonomy" id="1048519"/>
    <lineage>
        <taxon>Eukaryota</taxon>
        <taxon>Fungi</taxon>
        <taxon>Dikarya</taxon>
        <taxon>Ascomycota</taxon>
        <taxon>Pezizomycotina</taxon>
        <taxon>Dothideomycetes</taxon>
        <taxon>Dothideomycetes incertae sedis</taxon>
        <taxon>Trypetheliales</taxon>
        <taxon>Trypetheliaceae</taxon>
        <taxon>Viridothelium</taxon>
    </lineage>
</organism>
<evidence type="ECO:0000256" key="2">
    <source>
        <dbReference type="SAM" id="SignalP"/>
    </source>
</evidence>
<proteinExistence type="predicted"/>
<dbReference type="EMBL" id="ML991812">
    <property type="protein sequence ID" value="KAF2232806.1"/>
    <property type="molecule type" value="Genomic_DNA"/>
</dbReference>
<name>A0A6A6H3Y5_VIRVR</name>
<accession>A0A6A6H3Y5</accession>
<dbReference type="InterPro" id="IPR038921">
    <property type="entry name" value="YOR389W-like"/>
</dbReference>
<feature type="compositionally biased region" description="Basic and acidic residues" evidence="1">
    <location>
        <begin position="226"/>
        <end position="247"/>
    </location>
</feature>
<evidence type="ECO:0000313" key="4">
    <source>
        <dbReference type="Proteomes" id="UP000800092"/>
    </source>
</evidence>
<evidence type="ECO:0000313" key="3">
    <source>
        <dbReference type="EMBL" id="KAF2232806.1"/>
    </source>
</evidence>
<evidence type="ECO:0000256" key="1">
    <source>
        <dbReference type="SAM" id="MobiDB-lite"/>
    </source>
</evidence>
<sequence length="660" mass="75184">MQLIYWLMLLPSLAGFVTGNPMGNPISPRTEDGDEIYYGLKAREEDNDEIYYGLKAREEDNDELYYGLKAREEDNDELYYGLKAREEDNDELYYGLKAREEDNDELYYGLKAREEDNDELYYGLRAAVEPEFLRANYIFNEIHNSARQFGSSLNHNGMAFFIATIAAGTEFYHGTGSATRVSGMEWLAFEPEHALVFARPGSNRMGLHKNRDVKNTKVHIDDFRRNGQKADPDAQEIVKRKSRDQSSKSRIHGYLHTYRTKHALRLLYIDGASAAKSDKGTLDLQDFVILHYNPLHKSQLRNVTEVGEDHIRAARMCQMASEKWQGQINGFLRMEAGFEVILCDFEKDLDPVRISQAKGIDGPPGMIADSPAYFKAIAARHHGIGGERVKLSYDNYISLFTYPGVTYIDDTGRPRVNKTSTSIDDVLEALDDMILQEHYPATTSVNWQAVVDMIVTKYSDRIEHLASGSIPTLKEFKTEAERPLRPFIDYSNRNRDEENMLCKEHLIPWNSRHSNTTAARAILEVNSVICKTLFSITHAETRTLADGLSAAQALQKYLAWTEWKKCKGCNSNEFCFVPTWPIGSAEDFEHPRCVSDVRKVGRDYWGGYSSKQRRLDPDVVPDVPRRVREMLNGSCPADAVFGLRLECLVSRISSPQHIIS</sequence>
<dbReference type="OrthoDB" id="10261782at2759"/>
<feature type="region of interest" description="Disordered" evidence="1">
    <location>
        <begin position="226"/>
        <end position="249"/>
    </location>
</feature>
<feature type="chain" id="PRO_5025516851" evidence="2">
    <location>
        <begin position="20"/>
        <end position="660"/>
    </location>
</feature>
<dbReference type="PANTHER" id="PTHR35204:SF1">
    <property type="entry name" value="ENTEROTOXIN"/>
    <property type="match status" value="1"/>
</dbReference>
<dbReference type="Proteomes" id="UP000800092">
    <property type="component" value="Unassembled WGS sequence"/>
</dbReference>
<reference evidence="3" key="1">
    <citation type="journal article" date="2020" name="Stud. Mycol.">
        <title>101 Dothideomycetes genomes: a test case for predicting lifestyles and emergence of pathogens.</title>
        <authorList>
            <person name="Haridas S."/>
            <person name="Albert R."/>
            <person name="Binder M."/>
            <person name="Bloem J."/>
            <person name="Labutti K."/>
            <person name="Salamov A."/>
            <person name="Andreopoulos B."/>
            <person name="Baker S."/>
            <person name="Barry K."/>
            <person name="Bills G."/>
            <person name="Bluhm B."/>
            <person name="Cannon C."/>
            <person name="Castanera R."/>
            <person name="Culley D."/>
            <person name="Daum C."/>
            <person name="Ezra D."/>
            <person name="Gonzalez J."/>
            <person name="Henrissat B."/>
            <person name="Kuo A."/>
            <person name="Liang C."/>
            <person name="Lipzen A."/>
            <person name="Lutzoni F."/>
            <person name="Magnuson J."/>
            <person name="Mondo S."/>
            <person name="Nolan M."/>
            <person name="Ohm R."/>
            <person name="Pangilinan J."/>
            <person name="Park H.-J."/>
            <person name="Ramirez L."/>
            <person name="Alfaro M."/>
            <person name="Sun H."/>
            <person name="Tritt A."/>
            <person name="Yoshinaga Y."/>
            <person name="Zwiers L.-H."/>
            <person name="Turgeon B."/>
            <person name="Goodwin S."/>
            <person name="Spatafora J."/>
            <person name="Crous P."/>
            <person name="Grigoriev I."/>
        </authorList>
    </citation>
    <scope>NUCLEOTIDE SEQUENCE</scope>
    <source>
        <strain evidence="3">Tuck. ex Michener</strain>
    </source>
</reference>
<gene>
    <name evidence="3" type="ORF">EV356DRAFT_534319</name>
</gene>
<keyword evidence="4" id="KW-1185">Reference proteome</keyword>
<keyword evidence="2" id="KW-0732">Signal</keyword>
<dbReference type="PANTHER" id="PTHR35204">
    <property type="entry name" value="YALI0A21131P"/>
    <property type="match status" value="1"/>
</dbReference>
<feature type="signal peptide" evidence="2">
    <location>
        <begin position="1"/>
        <end position="19"/>
    </location>
</feature>
<protein>
    <submittedName>
        <fullName evidence="3">Uncharacterized protein</fullName>
    </submittedName>
</protein>